<evidence type="ECO:0000256" key="1">
    <source>
        <dbReference type="SAM" id="Phobius"/>
    </source>
</evidence>
<dbReference type="RefSeq" id="WP_142551505.1">
    <property type="nucleotide sequence ID" value="NZ_VIFX01000007.1"/>
</dbReference>
<feature type="domain" description="DUF1980" evidence="2">
    <location>
        <begin position="8"/>
        <end position="102"/>
    </location>
</feature>
<dbReference type="InterPro" id="IPR052955">
    <property type="entry name" value="UPF0703_membrane_permease"/>
</dbReference>
<evidence type="ECO:0000259" key="3">
    <source>
        <dbReference type="Pfam" id="PF21537"/>
    </source>
</evidence>
<keyword evidence="1" id="KW-0812">Transmembrane</keyword>
<feature type="transmembrane region" description="Helical" evidence="1">
    <location>
        <begin position="34"/>
        <end position="57"/>
    </location>
</feature>
<feature type="domain" description="DUF1980" evidence="3">
    <location>
        <begin position="132"/>
        <end position="237"/>
    </location>
</feature>
<organism evidence="4 5">
    <name type="scientific">Mycolicibacterium hodleri</name>
    <dbReference type="NCBI Taxonomy" id="49897"/>
    <lineage>
        <taxon>Bacteria</taxon>
        <taxon>Bacillati</taxon>
        <taxon>Actinomycetota</taxon>
        <taxon>Actinomycetes</taxon>
        <taxon>Mycobacteriales</taxon>
        <taxon>Mycobacteriaceae</taxon>
        <taxon>Mycolicibacterium</taxon>
    </lineage>
</organism>
<gene>
    <name evidence="4" type="ORF">D8S82_07710</name>
</gene>
<dbReference type="EMBL" id="VIFX01000007">
    <property type="protein sequence ID" value="TQR87261.1"/>
    <property type="molecule type" value="Genomic_DNA"/>
</dbReference>
<keyword evidence="5" id="KW-1185">Reference proteome</keyword>
<dbReference type="NCBIfam" id="TIGR03943">
    <property type="entry name" value="TIGR03943 family putative permease subunit"/>
    <property type="match status" value="1"/>
</dbReference>
<evidence type="ECO:0000313" key="4">
    <source>
        <dbReference type="EMBL" id="TQR87261.1"/>
    </source>
</evidence>
<dbReference type="Proteomes" id="UP000315759">
    <property type="component" value="Unassembled WGS sequence"/>
</dbReference>
<dbReference type="AlphaFoldDB" id="A0A544W4V2"/>
<feature type="transmembrane region" description="Helical" evidence="1">
    <location>
        <begin position="77"/>
        <end position="97"/>
    </location>
</feature>
<evidence type="ECO:0000313" key="5">
    <source>
        <dbReference type="Proteomes" id="UP000315759"/>
    </source>
</evidence>
<keyword evidence="1" id="KW-0472">Membrane</keyword>
<reference evidence="4 5" key="1">
    <citation type="submission" date="2018-10" db="EMBL/GenBank/DDBJ databases">
        <title>Draft genome of Mycobacterium hodleri strain B.</title>
        <authorList>
            <person name="Amande T.J."/>
            <person name="Mcgenity T.J."/>
        </authorList>
    </citation>
    <scope>NUCLEOTIDE SEQUENCE [LARGE SCALE GENOMIC DNA]</scope>
    <source>
        <strain evidence="4 5">B</strain>
    </source>
</reference>
<dbReference type="Pfam" id="PF09323">
    <property type="entry name" value="DUF1980"/>
    <property type="match status" value="1"/>
</dbReference>
<keyword evidence="1" id="KW-1133">Transmembrane helix</keyword>
<dbReference type="PANTHER" id="PTHR40047">
    <property type="entry name" value="UPF0703 PROTEIN YCGQ"/>
    <property type="match status" value="1"/>
</dbReference>
<sequence>MSRGTQNLVLLLVGLSTAVMLVKGTYLNYVKPGLLPWLAVAAAVLVTLGLVAIVRDLRSARDEHDHGDEHGHRHQPWLGWLLLIPIAMVAFVVPPALDASGAAAAPVSAPQRRAFPPLPAGDAPTVSLPEVVMRAAADSTNSLAGRSITLTGFTLHGSDQVDLARVVIVCCAADAQLARIHLTGPAAPSVADHPEDTWLQIEGQIVPGSSHAEDGFIPTMTVTSATPVDKPANTYAY</sequence>
<dbReference type="InterPro" id="IPR048447">
    <property type="entry name" value="DUF1980_C"/>
</dbReference>
<dbReference type="Pfam" id="PF21537">
    <property type="entry name" value="DUF1980_C"/>
    <property type="match status" value="1"/>
</dbReference>
<protein>
    <submittedName>
        <fullName evidence="4">TIGR03943 family protein</fullName>
    </submittedName>
</protein>
<accession>A0A544W4V2</accession>
<name>A0A544W4V2_9MYCO</name>
<dbReference type="PANTHER" id="PTHR40047:SF1">
    <property type="entry name" value="UPF0703 PROTEIN YCGQ"/>
    <property type="match status" value="1"/>
</dbReference>
<comment type="caution">
    <text evidence="4">The sequence shown here is derived from an EMBL/GenBank/DDBJ whole genome shotgun (WGS) entry which is preliminary data.</text>
</comment>
<proteinExistence type="predicted"/>
<evidence type="ECO:0000259" key="2">
    <source>
        <dbReference type="Pfam" id="PF09323"/>
    </source>
</evidence>
<dbReference type="InterPro" id="IPR015402">
    <property type="entry name" value="DUF1980"/>
</dbReference>
<dbReference type="InterPro" id="IPR048493">
    <property type="entry name" value="DUF1980_N"/>
</dbReference>